<dbReference type="PANTHER" id="PTHR46641">
    <property type="entry name" value="FMRFAMIDE RECEPTOR-RELATED"/>
    <property type="match status" value="1"/>
</dbReference>
<gene>
    <name evidence="8" type="ORF">BOX15_Mlig001026g1</name>
    <name evidence="9" type="ORF">BOX15_Mlig031312g1</name>
</gene>
<dbReference type="PRINTS" id="PR00237">
    <property type="entry name" value="GPCRRHODOPSN"/>
</dbReference>
<dbReference type="Pfam" id="PF00001">
    <property type="entry name" value="7tm_1"/>
    <property type="match status" value="1"/>
</dbReference>
<evidence type="ECO:0000313" key="9">
    <source>
        <dbReference type="EMBL" id="PAA60867.1"/>
    </source>
</evidence>
<dbReference type="InterPro" id="IPR000276">
    <property type="entry name" value="GPCR_Rhodpsn"/>
</dbReference>
<feature type="transmembrane region" description="Helical" evidence="6">
    <location>
        <begin position="180"/>
        <end position="203"/>
    </location>
</feature>
<dbReference type="PROSITE" id="PS50262">
    <property type="entry name" value="G_PROTEIN_RECEP_F1_2"/>
    <property type="match status" value="1"/>
</dbReference>
<dbReference type="OrthoDB" id="6155320at2759"/>
<dbReference type="EMBL" id="NIVC01002100">
    <property type="protein sequence ID" value="PAA60867.1"/>
    <property type="molecule type" value="Genomic_DNA"/>
</dbReference>
<dbReference type="SUPFAM" id="SSF81321">
    <property type="entry name" value="Family A G protein-coupled receptor-like"/>
    <property type="match status" value="1"/>
</dbReference>
<feature type="non-terminal residue" evidence="9">
    <location>
        <position position="1"/>
    </location>
</feature>
<keyword evidence="10" id="KW-1185">Reference proteome</keyword>
<protein>
    <recommendedName>
        <fullName evidence="7">G-protein coupled receptors family 1 profile domain-containing protein</fullName>
    </recommendedName>
</protein>
<feature type="transmembrane region" description="Helical" evidence="6">
    <location>
        <begin position="85"/>
        <end position="118"/>
    </location>
</feature>
<organism evidence="9 10">
    <name type="scientific">Macrostomum lignano</name>
    <dbReference type="NCBI Taxonomy" id="282301"/>
    <lineage>
        <taxon>Eukaryota</taxon>
        <taxon>Metazoa</taxon>
        <taxon>Spiralia</taxon>
        <taxon>Lophotrochozoa</taxon>
        <taxon>Platyhelminthes</taxon>
        <taxon>Rhabditophora</taxon>
        <taxon>Macrostomorpha</taxon>
        <taxon>Macrostomida</taxon>
        <taxon>Macrostomidae</taxon>
        <taxon>Macrostomum</taxon>
    </lineage>
</organism>
<keyword evidence="5" id="KW-0675">Receptor</keyword>
<evidence type="ECO:0000259" key="7">
    <source>
        <dbReference type="PROSITE" id="PS50262"/>
    </source>
</evidence>
<comment type="caution">
    <text evidence="9">The sequence shown here is derived from an EMBL/GenBank/DDBJ whole genome shotgun (WGS) entry which is preliminary data.</text>
</comment>
<proteinExistence type="inferred from homology"/>
<keyword evidence="3 6" id="KW-1133">Transmembrane helix</keyword>
<feature type="transmembrane region" description="Helical" evidence="6">
    <location>
        <begin position="223"/>
        <end position="248"/>
    </location>
</feature>
<reference evidence="9 10" key="1">
    <citation type="submission" date="2017-06" db="EMBL/GenBank/DDBJ databases">
        <title>A platform for efficient transgenesis in Macrostomum lignano, a flatworm model organism for stem cell research.</title>
        <authorList>
            <person name="Berezikov E."/>
        </authorList>
    </citation>
    <scope>NUCLEOTIDE SEQUENCE [LARGE SCALE GENOMIC DNA]</scope>
    <source>
        <strain evidence="9">DV1</strain>
        <tissue evidence="9">Whole organism</tissue>
    </source>
</reference>
<keyword evidence="5" id="KW-0807">Transducer</keyword>
<evidence type="ECO:0000256" key="1">
    <source>
        <dbReference type="ARBA" id="ARBA00004370"/>
    </source>
</evidence>
<keyword evidence="2 5" id="KW-0812">Transmembrane</keyword>
<evidence type="ECO:0000256" key="5">
    <source>
        <dbReference type="RuleBase" id="RU000688"/>
    </source>
</evidence>
<dbReference type="Proteomes" id="UP000215902">
    <property type="component" value="Unassembled WGS sequence"/>
</dbReference>
<dbReference type="PROSITE" id="PS00237">
    <property type="entry name" value="G_PROTEIN_RECEP_F1_1"/>
    <property type="match status" value="1"/>
</dbReference>
<feature type="transmembrane region" description="Helical" evidence="6">
    <location>
        <begin position="138"/>
        <end position="159"/>
    </location>
</feature>
<feature type="transmembrane region" description="Helical" evidence="6">
    <location>
        <begin position="269"/>
        <end position="293"/>
    </location>
</feature>
<comment type="subcellular location">
    <subcellularLocation>
        <location evidence="1">Membrane</location>
    </subcellularLocation>
</comment>
<evidence type="ECO:0000256" key="2">
    <source>
        <dbReference type="ARBA" id="ARBA00022692"/>
    </source>
</evidence>
<feature type="transmembrane region" description="Helical" evidence="6">
    <location>
        <begin position="313"/>
        <end position="333"/>
    </location>
</feature>
<dbReference type="AlphaFoldDB" id="A0A267EIX8"/>
<dbReference type="GO" id="GO:0004930">
    <property type="term" value="F:G protein-coupled receptor activity"/>
    <property type="evidence" value="ECO:0007669"/>
    <property type="project" value="UniProtKB-KW"/>
</dbReference>
<dbReference type="PANTHER" id="PTHR46641:SF25">
    <property type="entry name" value="CNMAMIDE RECEPTOR-RELATED"/>
    <property type="match status" value="1"/>
</dbReference>
<feature type="transmembrane region" description="Helical" evidence="6">
    <location>
        <begin position="47"/>
        <end position="73"/>
    </location>
</feature>
<sequence length="411" mass="46083">HTYIAGQSTDQIISAEMNVSGCENTSTNCSLPGGGRPGFYLSHGDTWLQVLCTYLIPIIAILGVIGNTCSFIILKESATRVSSHFYLCCLSILDSLTLVSIVFSIWLAVIMPGYYYVLYGQVAAWLRSVTSNCQVSQFRVYISFYCRMVSVWTVVILSVERCISVSSPLRWGTRLCTVRNGVWAIGGLVLLAAPFSIYAVFGFEYSEKYRTCRPNDHFFIGNILSNVLFSIVPWIVICISNSVLVLVLRKRNRRSSQMDQKTLRQENSITTRLLVVSVTFLFLTLPLAITSAINSYYELQDLRTHKTGIVADLWMVSFVLFTANFASNFWLYCLTGRNFRRAAVALLTCHLDSMRRLRRRLDRGSDSAAEPPSSKLTAVSSLTGHDVAAKQSAALLSQDDRQRKLRQETNI</sequence>
<dbReference type="EMBL" id="NIVC01002688">
    <property type="protein sequence ID" value="PAA55921.1"/>
    <property type="molecule type" value="Genomic_DNA"/>
</dbReference>
<accession>A0A267EIX8</accession>
<dbReference type="STRING" id="282301.A0A267EIX8"/>
<evidence type="ECO:0000313" key="10">
    <source>
        <dbReference type="Proteomes" id="UP000215902"/>
    </source>
</evidence>
<feature type="domain" description="G-protein coupled receptors family 1 profile" evidence="7">
    <location>
        <begin position="66"/>
        <end position="332"/>
    </location>
</feature>
<keyword evidence="4 6" id="KW-0472">Membrane</keyword>
<evidence type="ECO:0000256" key="6">
    <source>
        <dbReference type="SAM" id="Phobius"/>
    </source>
</evidence>
<dbReference type="GO" id="GO:0016020">
    <property type="term" value="C:membrane"/>
    <property type="evidence" value="ECO:0007669"/>
    <property type="project" value="UniProtKB-SubCell"/>
</dbReference>
<evidence type="ECO:0000256" key="4">
    <source>
        <dbReference type="ARBA" id="ARBA00023136"/>
    </source>
</evidence>
<evidence type="ECO:0000256" key="3">
    <source>
        <dbReference type="ARBA" id="ARBA00022989"/>
    </source>
</evidence>
<dbReference type="Gene3D" id="1.20.1070.10">
    <property type="entry name" value="Rhodopsin 7-helix transmembrane proteins"/>
    <property type="match status" value="1"/>
</dbReference>
<evidence type="ECO:0000313" key="8">
    <source>
        <dbReference type="EMBL" id="PAA55921.1"/>
    </source>
</evidence>
<dbReference type="InterPro" id="IPR017452">
    <property type="entry name" value="GPCR_Rhodpsn_7TM"/>
</dbReference>
<name>A0A267EIX8_9PLAT</name>
<keyword evidence="5" id="KW-0297">G-protein coupled receptor</keyword>
<dbReference type="InterPro" id="IPR052954">
    <property type="entry name" value="GPCR-Ligand_Int"/>
</dbReference>
<dbReference type="CDD" id="cd14978">
    <property type="entry name" value="7tmA_FMRFamide_R-like"/>
    <property type="match status" value="1"/>
</dbReference>
<comment type="similarity">
    <text evidence="5">Belongs to the G-protein coupled receptor 1 family.</text>
</comment>